<proteinExistence type="predicted"/>
<keyword evidence="1" id="KW-0812">Transmembrane</keyword>
<reference evidence="2 3" key="1">
    <citation type="submission" date="2020-12" db="EMBL/GenBank/DDBJ databases">
        <title>FDA dAtabase for Regulatory Grade micrObial Sequences (FDA-ARGOS): Supporting development and validation of Infectious Disease Dx tests.</title>
        <authorList>
            <person name="Nelson B."/>
            <person name="Plummer A."/>
            <person name="Tallon L."/>
            <person name="Sadzewicz L."/>
            <person name="Zhao X."/>
            <person name="Boylan J."/>
            <person name="Ott S."/>
            <person name="Bowen H."/>
            <person name="Vavikolanu K."/>
            <person name="Mehta A."/>
            <person name="Aluvathingal J."/>
            <person name="Nadendla S."/>
            <person name="Myers T."/>
            <person name="Yan Y."/>
            <person name="Sichtig H."/>
        </authorList>
    </citation>
    <scope>NUCLEOTIDE SEQUENCE [LARGE SCALE GENOMIC DNA]</scope>
    <source>
        <strain evidence="2 3">FDAARGOS_920</strain>
        <plasmid evidence="2 3">unnamed</plasmid>
    </source>
</reference>
<sequence length="86" mass="9731">MSGSDIGVSIFAIILGLFTVLMAFKYNKNFHHNYVHTRLGSGEEGLAMLFINVLKFFPYWVYRGILFLLGISILSGISILIFNTMH</sequence>
<keyword evidence="2" id="KW-0614">Plasmid</keyword>
<organism evidence="2 3">
    <name type="scientific">Bacillus tropicus</name>
    <dbReference type="NCBI Taxonomy" id="2026188"/>
    <lineage>
        <taxon>Bacteria</taxon>
        <taxon>Bacillati</taxon>
        <taxon>Bacillota</taxon>
        <taxon>Bacilli</taxon>
        <taxon>Bacillales</taxon>
        <taxon>Bacillaceae</taxon>
        <taxon>Bacillus</taxon>
        <taxon>Bacillus cereus group</taxon>
    </lineage>
</organism>
<dbReference type="EMBL" id="CP065740">
    <property type="protein sequence ID" value="QPR80538.1"/>
    <property type="molecule type" value="Genomic_DNA"/>
</dbReference>
<accession>A0A7T2QKU8</accession>
<feature type="transmembrane region" description="Helical" evidence="1">
    <location>
        <begin position="67"/>
        <end position="85"/>
    </location>
</feature>
<name>A0A7T2QKU8_9BACI</name>
<feature type="transmembrane region" description="Helical" evidence="1">
    <location>
        <begin position="6"/>
        <end position="24"/>
    </location>
</feature>
<geneLocation type="plasmid" evidence="2 3">
    <name>unnamed</name>
</geneLocation>
<keyword evidence="3" id="KW-1185">Reference proteome</keyword>
<gene>
    <name evidence="2" type="ORF">I6G77_28885</name>
</gene>
<keyword evidence="1" id="KW-0472">Membrane</keyword>
<keyword evidence="1" id="KW-1133">Transmembrane helix</keyword>
<evidence type="ECO:0000313" key="3">
    <source>
        <dbReference type="Proteomes" id="UP000594791"/>
    </source>
</evidence>
<evidence type="ECO:0000256" key="1">
    <source>
        <dbReference type="SAM" id="Phobius"/>
    </source>
</evidence>
<evidence type="ECO:0000313" key="2">
    <source>
        <dbReference type="EMBL" id="QPR80538.1"/>
    </source>
</evidence>
<protein>
    <submittedName>
        <fullName evidence="2">Uncharacterized protein</fullName>
    </submittedName>
</protein>
<dbReference type="Proteomes" id="UP000594791">
    <property type="component" value="Plasmid unnamed"/>
</dbReference>
<dbReference type="RefSeq" id="WP_042514313.1">
    <property type="nucleotide sequence ID" value="NZ_CP065740.1"/>
</dbReference>